<organism evidence="11 12">
    <name type="scientific">Eubacterium cellulosolvens (strain ATCC 43171 / JCM 9499 / 6)</name>
    <name type="common">Cillobacterium cellulosolvens</name>
    <dbReference type="NCBI Taxonomy" id="633697"/>
    <lineage>
        <taxon>Bacteria</taxon>
        <taxon>Bacillati</taxon>
        <taxon>Bacillota</taxon>
        <taxon>Clostridia</taxon>
        <taxon>Eubacteriales</taxon>
        <taxon>Eubacteriaceae</taxon>
        <taxon>Eubacterium</taxon>
    </lineage>
</organism>
<evidence type="ECO:0000256" key="4">
    <source>
        <dbReference type="ARBA" id="ARBA00022475"/>
    </source>
</evidence>
<feature type="transmembrane region" description="Helical" evidence="10">
    <location>
        <begin position="74"/>
        <end position="91"/>
    </location>
</feature>
<keyword evidence="4" id="KW-1003">Cell membrane</keyword>
<evidence type="ECO:0000256" key="3">
    <source>
        <dbReference type="ARBA" id="ARBA00018997"/>
    </source>
</evidence>
<feature type="transmembrane region" description="Helical" evidence="10">
    <location>
        <begin position="175"/>
        <end position="195"/>
    </location>
</feature>
<feature type="transmembrane region" description="Helical" evidence="10">
    <location>
        <begin position="112"/>
        <end position="134"/>
    </location>
</feature>
<feature type="transmembrane region" description="Helical" evidence="10">
    <location>
        <begin position="6"/>
        <end position="25"/>
    </location>
</feature>
<dbReference type="PANTHER" id="PTHR36844:SF1">
    <property type="entry name" value="PROTEASE PRSW"/>
    <property type="match status" value="1"/>
</dbReference>
<evidence type="ECO:0000256" key="1">
    <source>
        <dbReference type="ARBA" id="ARBA00004651"/>
    </source>
</evidence>
<dbReference type="OrthoDB" id="5504276at2"/>
<dbReference type="Proteomes" id="UP000005753">
    <property type="component" value="Chromosome"/>
</dbReference>
<reference evidence="11 12" key="2">
    <citation type="submission" date="2012-02" db="EMBL/GenBank/DDBJ databases">
        <title>Improved High-Quality Draft sequence of Eubacterium cellulosolvens 6.</title>
        <authorList>
            <consortium name="US DOE Joint Genome Institute"/>
            <person name="Lucas S."/>
            <person name="Han J."/>
            <person name="Lapidus A."/>
            <person name="Cheng J.-F."/>
            <person name="Goodwin L."/>
            <person name="Pitluck S."/>
            <person name="Peters L."/>
            <person name="Mikhailova N."/>
            <person name="Gu W."/>
            <person name="Detter J.C."/>
            <person name="Han C."/>
            <person name="Tapia R."/>
            <person name="Land M."/>
            <person name="Hauser L."/>
            <person name="Kyrpides N."/>
            <person name="Ivanova N."/>
            <person name="Pagani I."/>
            <person name="Johnson E."/>
            <person name="Mukhopadhyay B."/>
            <person name="Anderson I."/>
            <person name="Woyke T."/>
        </authorList>
    </citation>
    <scope>NUCLEOTIDE SEQUENCE [LARGE SCALE GENOMIC DNA]</scope>
    <source>
        <strain evidence="11 12">6</strain>
    </source>
</reference>
<evidence type="ECO:0000256" key="5">
    <source>
        <dbReference type="ARBA" id="ARBA00022670"/>
    </source>
</evidence>
<evidence type="ECO:0000313" key="11">
    <source>
        <dbReference type="EMBL" id="EIM56441.1"/>
    </source>
</evidence>
<dbReference type="GO" id="GO:0008233">
    <property type="term" value="F:peptidase activity"/>
    <property type="evidence" value="ECO:0007669"/>
    <property type="project" value="UniProtKB-KW"/>
</dbReference>
<dbReference type="AlphaFoldDB" id="I5ARL8"/>
<feature type="transmembrane region" description="Helical" evidence="10">
    <location>
        <begin position="140"/>
        <end position="163"/>
    </location>
</feature>
<keyword evidence="6 10" id="KW-0812">Transmembrane</keyword>
<comment type="subcellular location">
    <subcellularLocation>
        <location evidence="1">Cell membrane</location>
        <topology evidence="1">Multi-pass membrane protein</topology>
    </subcellularLocation>
</comment>
<evidence type="ECO:0000256" key="2">
    <source>
        <dbReference type="ARBA" id="ARBA00009165"/>
    </source>
</evidence>
<dbReference type="InterPro" id="IPR023596">
    <property type="entry name" value="Peptidase_PrsW_arch/bac"/>
</dbReference>
<dbReference type="GO" id="GO:0006508">
    <property type="term" value="P:proteolysis"/>
    <property type="evidence" value="ECO:0007669"/>
    <property type="project" value="UniProtKB-KW"/>
</dbReference>
<evidence type="ECO:0000256" key="9">
    <source>
        <dbReference type="ARBA" id="ARBA00023136"/>
    </source>
</evidence>
<dbReference type="HOGENOM" id="CLU_081250_1_0_9"/>
<feature type="transmembrane region" description="Helical" evidence="10">
    <location>
        <begin position="201"/>
        <end position="225"/>
    </location>
</feature>
<dbReference type="PANTHER" id="PTHR36844">
    <property type="entry name" value="PROTEASE PRSW"/>
    <property type="match status" value="1"/>
</dbReference>
<name>I5ARL8_EUBC6</name>
<accession>I5ARL8</accession>
<comment type="similarity">
    <text evidence="2">Belongs to the protease PrsW family.</text>
</comment>
<keyword evidence="12" id="KW-1185">Reference proteome</keyword>
<keyword evidence="8 10" id="KW-1133">Transmembrane helix</keyword>
<reference evidence="11 12" key="1">
    <citation type="submission" date="2010-08" db="EMBL/GenBank/DDBJ databases">
        <authorList>
            <consortium name="US DOE Joint Genome Institute (JGI-PGF)"/>
            <person name="Lucas S."/>
            <person name="Copeland A."/>
            <person name="Lapidus A."/>
            <person name="Cheng J.-F."/>
            <person name="Bruce D."/>
            <person name="Goodwin L."/>
            <person name="Pitluck S."/>
            <person name="Land M.L."/>
            <person name="Hauser L."/>
            <person name="Chang Y.-J."/>
            <person name="Anderson I.J."/>
            <person name="Johnson E."/>
            <person name="Mulhopadhyay B."/>
            <person name="Kyrpides N."/>
            <person name="Woyke T.J."/>
        </authorList>
    </citation>
    <scope>NUCLEOTIDE SEQUENCE [LARGE SCALE GENOMIC DNA]</scope>
    <source>
        <strain evidence="11 12">6</strain>
    </source>
</reference>
<dbReference type="eggNOG" id="COG2339">
    <property type="taxonomic scope" value="Bacteria"/>
</dbReference>
<dbReference type="EMBL" id="CM001487">
    <property type="protein sequence ID" value="EIM56441.1"/>
    <property type="molecule type" value="Genomic_DNA"/>
</dbReference>
<dbReference type="PIRSF" id="PIRSF016933">
    <property type="entry name" value="PrsW"/>
    <property type="match status" value="1"/>
</dbReference>
<dbReference type="InterPro" id="IPR026898">
    <property type="entry name" value="PrsW"/>
</dbReference>
<evidence type="ECO:0000256" key="8">
    <source>
        <dbReference type="ARBA" id="ARBA00022989"/>
    </source>
</evidence>
<feature type="transmembrane region" description="Helical" evidence="10">
    <location>
        <begin position="37"/>
        <end position="62"/>
    </location>
</feature>
<proteinExistence type="inferred from homology"/>
<dbReference type="GO" id="GO:0005886">
    <property type="term" value="C:plasma membrane"/>
    <property type="evidence" value="ECO:0007669"/>
    <property type="project" value="UniProtKB-SubCell"/>
</dbReference>
<keyword evidence="9 10" id="KW-0472">Membrane</keyword>
<dbReference type="Pfam" id="PF13367">
    <property type="entry name" value="PrsW-protease"/>
    <property type="match status" value="1"/>
</dbReference>
<evidence type="ECO:0000313" key="12">
    <source>
        <dbReference type="Proteomes" id="UP000005753"/>
    </source>
</evidence>
<protein>
    <recommendedName>
        <fullName evidence="3">Protease PrsW</fullName>
    </recommendedName>
</protein>
<evidence type="ECO:0000256" key="6">
    <source>
        <dbReference type="ARBA" id="ARBA00022692"/>
    </source>
</evidence>
<sequence>MDLNKLIFFFILALLPAVLLLLYVYKKDKFEKESPRLLIHLILLGVVAGFASMALEMIGTIFLNVTPLDPNSRIYTAAKAFFVVAVTEEGTKYLFMSIRTWDDPEFNFRFDGIVYAVFTSLGFAGMENILYALGFGPTVLFSRAILSIPGHMSFAVLFGLFYGRAKSCSRRNQKTATLLNNTAGFVLAVMLHGLYDTCAMIGSPLALLIFVLIVVVIYLVCFMIVHQESNTDVMV</sequence>
<keyword evidence="5" id="KW-0645">Protease</keyword>
<gene>
    <name evidence="11" type="ORF">EubceDRAFT1_0602</name>
</gene>
<evidence type="ECO:0000256" key="10">
    <source>
        <dbReference type="SAM" id="Phobius"/>
    </source>
</evidence>
<keyword evidence="7" id="KW-0378">Hydrolase</keyword>
<evidence type="ECO:0000256" key="7">
    <source>
        <dbReference type="ARBA" id="ARBA00022801"/>
    </source>
</evidence>